<accession>A0A0F7EJY0</accession>
<dbReference type="Pfam" id="PF17475">
    <property type="entry name" value="Binary_toxB_2"/>
    <property type="match status" value="1"/>
</dbReference>
<dbReference type="InterPro" id="IPR037524">
    <property type="entry name" value="PA14/GLEYA"/>
</dbReference>
<dbReference type="Gene3D" id="3.10.20.110">
    <property type="match status" value="1"/>
</dbReference>
<feature type="chain" id="PRO_5002515250" evidence="4">
    <location>
        <begin position="29"/>
        <end position="821"/>
    </location>
</feature>
<dbReference type="CDD" id="cd23445">
    <property type="entry name" value="beta-trefoil_Ricin_HA17-like"/>
    <property type="match status" value="1"/>
</dbReference>
<evidence type="ECO:0000313" key="6">
    <source>
        <dbReference type="EMBL" id="AKF96340.1"/>
    </source>
</evidence>
<evidence type="ECO:0000256" key="3">
    <source>
        <dbReference type="SAM" id="MobiDB-lite"/>
    </source>
</evidence>
<feature type="region of interest" description="Disordered" evidence="3">
    <location>
        <begin position="316"/>
        <end position="337"/>
    </location>
</feature>
<dbReference type="GO" id="GO:0005576">
    <property type="term" value="C:extracellular region"/>
    <property type="evidence" value="ECO:0007669"/>
    <property type="project" value="InterPro"/>
</dbReference>
<dbReference type="InterPro" id="IPR011658">
    <property type="entry name" value="PA14_dom"/>
</dbReference>
<dbReference type="Gene3D" id="3.90.182.10">
    <property type="entry name" value="Toxin - Anthrax Protective Antigen,domain 1"/>
    <property type="match status" value="1"/>
</dbReference>
<keyword evidence="4" id="KW-0732">Signal</keyword>
<evidence type="ECO:0000256" key="4">
    <source>
        <dbReference type="SAM" id="SignalP"/>
    </source>
</evidence>
<dbReference type="InterPro" id="IPR037149">
    <property type="entry name" value="PA_heptamer_dom_sf"/>
</dbReference>
<dbReference type="PROSITE" id="PS51820">
    <property type="entry name" value="PA14"/>
    <property type="match status" value="1"/>
</dbReference>
<evidence type="ECO:0000256" key="1">
    <source>
        <dbReference type="ARBA" id="ARBA00022737"/>
    </source>
</evidence>
<dbReference type="SMART" id="SM00458">
    <property type="entry name" value="RICIN"/>
    <property type="match status" value="1"/>
</dbReference>
<dbReference type="PRINTS" id="PR01391">
    <property type="entry name" value="BINARYTOXINB"/>
</dbReference>
<gene>
    <name evidence="6" type="ORF">EX87_22740</name>
</gene>
<keyword evidence="6" id="KW-0614">Plasmid</keyword>
<organism evidence="6">
    <name type="scientific">Brevibacillus laterosporus</name>
    <name type="common">Bacillus laterosporus</name>
    <dbReference type="NCBI Taxonomy" id="1465"/>
    <lineage>
        <taxon>Bacteria</taxon>
        <taxon>Bacillati</taxon>
        <taxon>Bacillota</taxon>
        <taxon>Bacilli</taxon>
        <taxon>Bacillales</taxon>
        <taxon>Paenibacillaceae</taxon>
        <taxon>Brevibacillus</taxon>
    </lineage>
</organism>
<feature type="domain" description="PA14" evidence="5">
    <location>
        <begin position="41"/>
        <end position="178"/>
    </location>
</feature>
<feature type="region of interest" description="Disordered" evidence="3">
    <location>
        <begin position="182"/>
        <end position="216"/>
    </location>
</feature>
<name>A0A0F7EJY0_BRELA</name>
<dbReference type="Pfam" id="PF19127">
    <property type="entry name" value="Choline_bind_3"/>
    <property type="match status" value="1"/>
</dbReference>
<keyword evidence="1" id="KW-0677">Repeat</keyword>
<feature type="signal peptide" evidence="4">
    <location>
        <begin position="1"/>
        <end position="28"/>
    </location>
</feature>
<dbReference type="InterPro" id="IPR035992">
    <property type="entry name" value="Ricin_B-like_lectins"/>
</dbReference>
<feature type="compositionally biased region" description="Low complexity" evidence="3">
    <location>
        <begin position="321"/>
        <end position="337"/>
    </location>
</feature>
<evidence type="ECO:0000259" key="5">
    <source>
        <dbReference type="PROSITE" id="PS51820"/>
    </source>
</evidence>
<evidence type="ECO:0000256" key="2">
    <source>
        <dbReference type="PROSITE-ProRule" id="PRU00591"/>
    </source>
</evidence>
<dbReference type="SMART" id="SM00758">
    <property type="entry name" value="PA14"/>
    <property type="match status" value="1"/>
</dbReference>
<dbReference type="InterPro" id="IPR003896">
    <property type="entry name" value="Bacterial_exotoxin_B"/>
</dbReference>
<dbReference type="InterPro" id="IPR035331">
    <property type="entry name" value="Binary_toxB_3"/>
</dbReference>
<dbReference type="SUPFAM" id="SSF56988">
    <property type="entry name" value="Anthrax protective antigen"/>
    <property type="match status" value="1"/>
</dbReference>
<dbReference type="PROSITE" id="PS50231">
    <property type="entry name" value="RICIN_B_LECTIN"/>
    <property type="match status" value="1"/>
</dbReference>
<dbReference type="EMBL" id="CP011076">
    <property type="protein sequence ID" value="AKF96340.1"/>
    <property type="molecule type" value="Genomic_DNA"/>
</dbReference>
<dbReference type="InterPro" id="IPR027439">
    <property type="entry name" value="PA_heptamer_dom"/>
</dbReference>
<dbReference type="InterPro" id="IPR018337">
    <property type="entry name" value="Cell_wall/Cho-bd_repeat"/>
</dbReference>
<dbReference type="SUPFAM" id="SSF50370">
    <property type="entry name" value="Ricin B-like lectins"/>
    <property type="match status" value="1"/>
</dbReference>
<dbReference type="Gene3D" id="2.10.270.10">
    <property type="entry name" value="Cholin Binding"/>
    <property type="match status" value="1"/>
</dbReference>
<dbReference type="InterPro" id="IPR000772">
    <property type="entry name" value="Ricin_B_lectin"/>
</dbReference>
<dbReference type="Gene3D" id="2.60.120.240">
    <property type="entry name" value="Protective antigen, heptamerisation domain"/>
    <property type="match status" value="1"/>
</dbReference>
<sequence>MKLPKMYKCLLATALLGSFTSYPELSHAASNENEIINDQEANFKGLLGYYFNDKELKETALISNSESGDLFVDNDQIDDMLPDELKQFQSAMWRGFIKVEKSGEYTFSTSDNDHTMLWIDDQQVIDHSSATQKIKLEKGKLYKINITYQPESSSANEFGLQLNWITPQGTEEIIPEGNLLLPDIKNQPENESSRKKRSISTASDGGVEDSDGDGIPDSLEIEGYTLDVKNKKLTLMPWIEKVHGKKRTKSGAPLTKYTSSPMKWSTASDPYSDFAKVSGMIDKKVKVKHPLIAAYPNLQVHMDKFIISKNRNETLENGVNTSSSISGSTSTSNTHSTEASVGAQVHASLFNFGGSVSTNFSDSNSQTVTIDRSSSESLGKNWSKSLGLNAGEAAYFNANIRYVNNGTAPIYEAAPTTSLVLGKNDTIATIKAKENQLANVVLPDRFYPSKDQAAISLQTKDDFGSSPITINKDQLDILEQTQQMRLETDQVSGYVGVIDPKTKLVEVDKDKQWSHIIPQIEETTARLILKTPDNSELERRVAAVDPDDIIEQTKPDVTLGEALQLAFGFEDKEGKLYYNNTSIDDFRLVFDEETAENIEKQLEDLKTKNIYDVQLHARMNILISPKKDEPGVSEGLSSWEIDGEDNYYKYDVLQTGWQTINGKKYYFNENGTLVPNKVIEDGTYQINTALKNTSLVDWNRSDNNITVWETNDGSNQKWKLKYDDSQQAYVIRSLENNDKIMAWNAYQDSTNVFAATFEGKPEHFWIPELLGNDFYILKNKKDPTKVLDVDGSGTSNGSNIQVRDYKGTDNQKWKLEQVEAN</sequence>
<dbReference type="InterPro" id="IPR035088">
    <property type="entry name" value="PA_Ca-bd"/>
</dbReference>
<dbReference type="RefSeq" id="WP_031415691.1">
    <property type="nucleotide sequence ID" value="NZ_CP011076.1"/>
</dbReference>
<proteinExistence type="predicted"/>
<reference evidence="6" key="1">
    <citation type="submission" date="2015-03" db="EMBL/GenBank/DDBJ databases">
        <title>MIGS Cultured Bacterial/Archaeal sample from Brevibacillus laterosporus.</title>
        <authorList>
            <person name="Zeng D."/>
            <person name="Zhu L."/>
            <person name="Dong G."/>
            <person name="Ye W."/>
            <person name="Ren D."/>
            <person name="Wu L."/>
            <person name="Xu J."/>
            <person name="Li G."/>
            <person name="Guo L."/>
        </authorList>
    </citation>
    <scope>NUCLEOTIDE SEQUENCE</scope>
    <source>
        <strain evidence="6">B9</strain>
        <plasmid evidence="6">unnamed2</plasmid>
    </source>
</reference>
<dbReference type="Pfam" id="PF07691">
    <property type="entry name" value="PA14"/>
    <property type="match status" value="1"/>
</dbReference>
<protein>
    <submittedName>
        <fullName evidence="6">Peptidase</fullName>
    </submittedName>
</protein>
<feature type="repeat" description="Cell wall-binding" evidence="2">
    <location>
        <begin position="654"/>
        <end position="673"/>
    </location>
</feature>
<dbReference type="GO" id="GO:0051260">
    <property type="term" value="P:protein homooligomerization"/>
    <property type="evidence" value="ECO:0007669"/>
    <property type="project" value="InterPro"/>
</dbReference>
<dbReference type="Pfam" id="PF03495">
    <property type="entry name" value="Binary_toxB"/>
    <property type="match status" value="1"/>
</dbReference>
<dbReference type="PROSITE" id="PS51170">
    <property type="entry name" value="CW"/>
    <property type="match status" value="1"/>
</dbReference>
<dbReference type="Pfam" id="PF17476">
    <property type="entry name" value="Binary_toxB_3"/>
    <property type="match status" value="1"/>
</dbReference>
<geneLocation type="plasmid" evidence="6">
    <name>unnamed2</name>
</geneLocation>
<dbReference type="AlphaFoldDB" id="A0A0F7EJY0"/>
<dbReference type="Gene3D" id="2.80.10.50">
    <property type="match status" value="1"/>
</dbReference>